<dbReference type="Proteomes" id="UP000053630">
    <property type="component" value="Unassembled WGS sequence"/>
</dbReference>
<evidence type="ECO:0000313" key="1">
    <source>
        <dbReference type="EMBL" id="EJC97527.1"/>
    </source>
</evidence>
<gene>
    <name evidence="1" type="ORF">FOMMEDRAFT_32488</name>
</gene>
<sequence length="150" mass="17082">MSNNIALSVLTKYSVKVYKVKRENNLYEGSLTVLYDKTWTLQNADSVFDLVDIVCDTKEKEHTSEEILAKACVLGWENIISFFIKDKFIILEAARVFVCEKIGAGLLFLPEHTWFLVDSNMSISKLPILFLNTCVSFSQKLIVATVLQQH</sequence>
<reference evidence="2" key="1">
    <citation type="journal article" date="2012" name="Science">
        <title>The Paleozoic origin of enzymatic lignin decomposition reconstructed from 31 fungal genomes.</title>
        <authorList>
            <person name="Floudas D."/>
            <person name="Binder M."/>
            <person name="Riley R."/>
            <person name="Barry K."/>
            <person name="Blanchette R.A."/>
            <person name="Henrissat B."/>
            <person name="Martinez A.T."/>
            <person name="Otillar R."/>
            <person name="Spatafora J.W."/>
            <person name="Yadav J.S."/>
            <person name="Aerts A."/>
            <person name="Benoit I."/>
            <person name="Boyd A."/>
            <person name="Carlson A."/>
            <person name="Copeland A."/>
            <person name="Coutinho P.M."/>
            <person name="de Vries R.P."/>
            <person name="Ferreira P."/>
            <person name="Findley K."/>
            <person name="Foster B."/>
            <person name="Gaskell J."/>
            <person name="Glotzer D."/>
            <person name="Gorecki P."/>
            <person name="Heitman J."/>
            <person name="Hesse C."/>
            <person name="Hori C."/>
            <person name="Igarashi K."/>
            <person name="Jurgens J.A."/>
            <person name="Kallen N."/>
            <person name="Kersten P."/>
            <person name="Kohler A."/>
            <person name="Kuees U."/>
            <person name="Kumar T.K.A."/>
            <person name="Kuo A."/>
            <person name="LaButti K."/>
            <person name="Larrondo L.F."/>
            <person name="Lindquist E."/>
            <person name="Ling A."/>
            <person name="Lombard V."/>
            <person name="Lucas S."/>
            <person name="Lundell T."/>
            <person name="Martin R."/>
            <person name="McLaughlin D.J."/>
            <person name="Morgenstern I."/>
            <person name="Morin E."/>
            <person name="Murat C."/>
            <person name="Nagy L.G."/>
            <person name="Nolan M."/>
            <person name="Ohm R.A."/>
            <person name="Patyshakuliyeva A."/>
            <person name="Rokas A."/>
            <person name="Ruiz-Duenas F.J."/>
            <person name="Sabat G."/>
            <person name="Salamov A."/>
            <person name="Samejima M."/>
            <person name="Schmutz J."/>
            <person name="Slot J.C."/>
            <person name="St John F."/>
            <person name="Stenlid J."/>
            <person name="Sun H."/>
            <person name="Sun S."/>
            <person name="Syed K."/>
            <person name="Tsang A."/>
            <person name="Wiebenga A."/>
            <person name="Young D."/>
            <person name="Pisabarro A."/>
            <person name="Eastwood D.C."/>
            <person name="Martin F."/>
            <person name="Cullen D."/>
            <person name="Grigoriev I.V."/>
            <person name="Hibbett D.S."/>
        </authorList>
    </citation>
    <scope>NUCLEOTIDE SEQUENCE [LARGE SCALE GENOMIC DNA]</scope>
    <source>
        <strain evidence="2">MF3/22</strain>
    </source>
</reference>
<keyword evidence="2" id="KW-1185">Reference proteome</keyword>
<dbReference type="GeneID" id="18679204"/>
<dbReference type="AlphaFoldDB" id="R7SGU7"/>
<dbReference type="EMBL" id="JH718139">
    <property type="protein sequence ID" value="EJC97527.1"/>
    <property type="molecule type" value="Genomic_DNA"/>
</dbReference>
<dbReference type="RefSeq" id="XP_007272210.1">
    <property type="nucleotide sequence ID" value="XM_007272148.1"/>
</dbReference>
<accession>R7SGU7</accession>
<evidence type="ECO:0000313" key="2">
    <source>
        <dbReference type="Proteomes" id="UP000053630"/>
    </source>
</evidence>
<organism evidence="1 2">
    <name type="scientific">Fomitiporia mediterranea (strain MF3/22)</name>
    <name type="common">Grapevine white-rot fungus</name>
    <dbReference type="NCBI Taxonomy" id="694068"/>
    <lineage>
        <taxon>Eukaryota</taxon>
        <taxon>Fungi</taxon>
        <taxon>Dikarya</taxon>
        <taxon>Basidiomycota</taxon>
        <taxon>Agaricomycotina</taxon>
        <taxon>Agaricomycetes</taxon>
        <taxon>Hymenochaetales</taxon>
        <taxon>Hymenochaetaceae</taxon>
        <taxon>Fomitiporia</taxon>
    </lineage>
</organism>
<proteinExistence type="predicted"/>
<protein>
    <submittedName>
        <fullName evidence="1">Uncharacterized protein</fullName>
    </submittedName>
</protein>
<name>R7SGU7_FOMME</name>
<dbReference type="KEGG" id="fme:FOMMEDRAFT_32488"/>